<dbReference type="NCBIfam" id="TIGR01460">
    <property type="entry name" value="HAD-SF-IIA"/>
    <property type="match status" value="1"/>
</dbReference>
<keyword evidence="7" id="KW-0479">Metal-binding</keyword>
<evidence type="ECO:0000256" key="11">
    <source>
        <dbReference type="ARBA" id="ARBA00037258"/>
    </source>
</evidence>
<dbReference type="InterPro" id="IPR006357">
    <property type="entry name" value="HAD-SF_hydro_IIA"/>
</dbReference>
<reference evidence="14 15" key="1">
    <citation type="journal article" date="2023" name="Sci. Data">
        <title>Genome assembly of the Korean intertidal mud-creeper Batillaria attramentaria.</title>
        <authorList>
            <person name="Patra A.K."/>
            <person name="Ho P.T."/>
            <person name="Jun S."/>
            <person name="Lee S.J."/>
            <person name="Kim Y."/>
            <person name="Won Y.J."/>
        </authorList>
    </citation>
    <scope>NUCLEOTIDE SEQUENCE [LARGE SCALE GENOMIC DNA]</scope>
    <source>
        <strain evidence="14">Wonlab-2016</strain>
    </source>
</reference>
<evidence type="ECO:0000256" key="8">
    <source>
        <dbReference type="ARBA" id="ARBA00022801"/>
    </source>
</evidence>
<evidence type="ECO:0000313" key="14">
    <source>
        <dbReference type="EMBL" id="KAK7486238.1"/>
    </source>
</evidence>
<comment type="cofactor">
    <cofactor evidence="1">
        <name>Mg(2+)</name>
        <dbReference type="ChEBI" id="CHEBI:18420"/>
    </cofactor>
</comment>
<evidence type="ECO:0000256" key="4">
    <source>
        <dbReference type="ARBA" id="ARBA00007958"/>
    </source>
</evidence>
<keyword evidence="10" id="KW-0539">Nucleus</keyword>
<accession>A0ABD0KGE0</accession>
<evidence type="ECO:0000256" key="2">
    <source>
        <dbReference type="ARBA" id="ARBA00004123"/>
    </source>
</evidence>
<evidence type="ECO:0000256" key="5">
    <source>
        <dbReference type="ARBA" id="ARBA00012146"/>
    </source>
</evidence>
<comment type="catalytic activity">
    <reaction evidence="13">
        <text>diphosphate + H2O = 2 phosphate + H(+)</text>
        <dbReference type="Rhea" id="RHEA:24576"/>
        <dbReference type="ChEBI" id="CHEBI:15377"/>
        <dbReference type="ChEBI" id="CHEBI:15378"/>
        <dbReference type="ChEBI" id="CHEBI:33019"/>
        <dbReference type="ChEBI" id="CHEBI:43474"/>
        <dbReference type="EC" id="3.6.1.1"/>
    </reaction>
</comment>
<gene>
    <name evidence="14" type="ORF">BaRGS_00022561</name>
</gene>
<dbReference type="Proteomes" id="UP001519460">
    <property type="component" value="Unassembled WGS sequence"/>
</dbReference>
<evidence type="ECO:0000256" key="12">
    <source>
        <dbReference type="ARBA" id="ARBA00039357"/>
    </source>
</evidence>
<dbReference type="PANTHER" id="PTHR19288">
    <property type="entry name" value="4-NITROPHENYLPHOSPHATASE-RELATED"/>
    <property type="match status" value="1"/>
</dbReference>
<keyword evidence="8" id="KW-0378">Hydrolase</keyword>
<comment type="function">
    <text evidence="11">Phosphatase that hydrolyzes imidodiphosphate, 3-phosphohistidine and 6-phospholysine. Has broad substrate specificity and can also hydrolyze inorganic diphosphate, but with lower efficiency.</text>
</comment>
<dbReference type="EMBL" id="JACVVK020000182">
    <property type="protein sequence ID" value="KAK7486238.1"/>
    <property type="molecule type" value="Genomic_DNA"/>
</dbReference>
<dbReference type="InterPro" id="IPR023214">
    <property type="entry name" value="HAD_sf"/>
</dbReference>
<dbReference type="PANTHER" id="PTHR19288:SF44">
    <property type="entry name" value="PHOSPHOLYSINE PHOSPHOHISTIDINE INORGANIC PYROPHOSPHATE PHOSPHATASE"/>
    <property type="match status" value="1"/>
</dbReference>
<evidence type="ECO:0000313" key="15">
    <source>
        <dbReference type="Proteomes" id="UP001519460"/>
    </source>
</evidence>
<organism evidence="14 15">
    <name type="scientific">Batillaria attramentaria</name>
    <dbReference type="NCBI Taxonomy" id="370345"/>
    <lineage>
        <taxon>Eukaryota</taxon>
        <taxon>Metazoa</taxon>
        <taxon>Spiralia</taxon>
        <taxon>Lophotrochozoa</taxon>
        <taxon>Mollusca</taxon>
        <taxon>Gastropoda</taxon>
        <taxon>Caenogastropoda</taxon>
        <taxon>Sorbeoconcha</taxon>
        <taxon>Cerithioidea</taxon>
        <taxon>Batillariidae</taxon>
        <taxon>Batillaria</taxon>
    </lineage>
</organism>
<evidence type="ECO:0000256" key="10">
    <source>
        <dbReference type="ARBA" id="ARBA00023242"/>
    </source>
</evidence>
<dbReference type="GO" id="GO:0004427">
    <property type="term" value="F:inorganic diphosphate phosphatase activity"/>
    <property type="evidence" value="ECO:0007669"/>
    <property type="project" value="UniProtKB-EC"/>
</dbReference>
<dbReference type="InterPro" id="IPR006355">
    <property type="entry name" value="LHPP/HDHD2"/>
</dbReference>
<name>A0ABD0KGE0_9CAEN</name>
<protein>
    <recommendedName>
        <fullName evidence="12">Phospholysine phosphohistidine inorganic pyrophosphate phosphatase</fullName>
        <ecNumber evidence="5">3.6.1.1</ecNumber>
    </recommendedName>
</protein>
<dbReference type="Pfam" id="PF13242">
    <property type="entry name" value="Hydrolase_like"/>
    <property type="match status" value="1"/>
</dbReference>
<dbReference type="SUPFAM" id="SSF56784">
    <property type="entry name" value="HAD-like"/>
    <property type="match status" value="1"/>
</dbReference>
<dbReference type="GO" id="GO:0046872">
    <property type="term" value="F:metal ion binding"/>
    <property type="evidence" value="ECO:0007669"/>
    <property type="project" value="UniProtKB-KW"/>
</dbReference>
<evidence type="ECO:0000256" key="7">
    <source>
        <dbReference type="ARBA" id="ARBA00022723"/>
    </source>
</evidence>
<evidence type="ECO:0000256" key="13">
    <source>
        <dbReference type="ARBA" id="ARBA00047820"/>
    </source>
</evidence>
<dbReference type="FunFam" id="3.40.50.1000:FF:000051">
    <property type="entry name" value="Phospholysine phosphohistidine inorganic pyrophosphate phosphatase"/>
    <property type="match status" value="1"/>
</dbReference>
<evidence type="ECO:0000256" key="9">
    <source>
        <dbReference type="ARBA" id="ARBA00022842"/>
    </source>
</evidence>
<dbReference type="Gene3D" id="3.40.50.1000">
    <property type="entry name" value="HAD superfamily/HAD-like"/>
    <property type="match status" value="2"/>
</dbReference>
<keyword evidence="15" id="KW-1185">Reference proteome</keyword>
<dbReference type="Pfam" id="PF13344">
    <property type="entry name" value="Hydrolase_6"/>
    <property type="match status" value="1"/>
</dbReference>
<dbReference type="GO" id="GO:0005737">
    <property type="term" value="C:cytoplasm"/>
    <property type="evidence" value="ECO:0007669"/>
    <property type="project" value="UniProtKB-SubCell"/>
</dbReference>
<dbReference type="EC" id="3.6.1.1" evidence="5"/>
<proteinExistence type="inferred from homology"/>
<evidence type="ECO:0000256" key="1">
    <source>
        <dbReference type="ARBA" id="ARBA00001946"/>
    </source>
</evidence>
<dbReference type="InterPro" id="IPR036412">
    <property type="entry name" value="HAD-like_sf"/>
</dbReference>
<evidence type="ECO:0000256" key="3">
    <source>
        <dbReference type="ARBA" id="ARBA00004496"/>
    </source>
</evidence>
<evidence type="ECO:0000256" key="6">
    <source>
        <dbReference type="ARBA" id="ARBA00022490"/>
    </source>
</evidence>
<dbReference type="NCBIfam" id="TIGR01458">
    <property type="entry name" value="HAD-SF-IIA-hyp3"/>
    <property type="match status" value="1"/>
</dbReference>
<keyword evidence="9" id="KW-0460">Magnesium</keyword>
<dbReference type="AlphaFoldDB" id="A0ABD0KGE0"/>
<dbReference type="CDD" id="cd07509">
    <property type="entry name" value="HAD_PPase"/>
    <property type="match status" value="1"/>
</dbReference>
<dbReference type="GO" id="GO:0005634">
    <property type="term" value="C:nucleus"/>
    <property type="evidence" value="ECO:0007669"/>
    <property type="project" value="UniProtKB-SubCell"/>
</dbReference>
<comment type="similarity">
    <text evidence="4">Belongs to the HAD-like hydrolase superfamily.</text>
</comment>
<keyword evidence="6" id="KW-0963">Cytoplasm</keyword>
<sequence>MAWLQRPVRAVLLDISGVLKNCVDGKDVAIDGSVDAVNRLKASGVPVRFCTNETTTTRSKLVRRLQALGFNMKEEEVFPPAPTVCLILKERALRPHLLVHQDAMEDFAHIDQSSPNCVVLGDAQHDLTYENMNKAFQTLLALEKPVLFSMGQGKFYKEDNALVLDVGAYKAALEYACDLKAEVVGKPSESFFLSVVKDMGASPEDTVMVGDDIENDVGGAQKCGMRGVLVRTGKYRPSDENHPKVKPDGIVDNLAQAVDILLKQ</sequence>
<comment type="subcellular location">
    <subcellularLocation>
        <location evidence="3">Cytoplasm</location>
    </subcellularLocation>
    <subcellularLocation>
        <location evidence="2">Nucleus</location>
    </subcellularLocation>
</comment>
<comment type="caution">
    <text evidence="14">The sequence shown here is derived from an EMBL/GenBank/DDBJ whole genome shotgun (WGS) entry which is preliminary data.</text>
</comment>